<accession>A0A098BX91</accession>
<keyword evidence="1" id="KW-0175">Coiled coil</keyword>
<evidence type="ECO:0000256" key="1">
    <source>
        <dbReference type="SAM" id="Coils"/>
    </source>
</evidence>
<dbReference type="EMBL" id="LN515532">
    <property type="protein sequence ID" value="CEA14593.1"/>
    <property type="molecule type" value="Genomic_DNA"/>
</dbReference>
<dbReference type="SUPFAM" id="SSF58113">
    <property type="entry name" value="Apolipoprotein A-I"/>
    <property type="match status" value="1"/>
</dbReference>
<name>A0A098BX91_9BACT</name>
<feature type="coiled-coil region" evidence="1">
    <location>
        <begin position="7"/>
        <end position="63"/>
    </location>
</feature>
<proteinExistence type="predicted"/>
<dbReference type="STRING" id="1562970.ING2E5B_0009"/>
<dbReference type="OrthoDB" id="1017033at2"/>
<dbReference type="KEGG" id="pbt:ING2E5B_0009"/>
<sequence length="104" mass="12121">MIEEDFRQSTQKVIDELAACIERLEKKASEVADDAKEEFSDQLEKLKELRDSLSSKLEEYEKIAEPKWEVIRDSAGKFFEAVSIAWKENFANVSEAFRKDRNNT</sequence>
<keyword evidence="3" id="KW-1185">Reference proteome</keyword>
<organism evidence="2 3">
    <name type="scientific">Fermentimonas caenicola</name>
    <dbReference type="NCBI Taxonomy" id="1562970"/>
    <lineage>
        <taxon>Bacteria</taxon>
        <taxon>Pseudomonadati</taxon>
        <taxon>Bacteroidota</taxon>
        <taxon>Bacteroidia</taxon>
        <taxon>Bacteroidales</taxon>
        <taxon>Dysgonomonadaceae</taxon>
        <taxon>Fermentimonas</taxon>
    </lineage>
</organism>
<protein>
    <submittedName>
        <fullName evidence="2">Uncharacterized protein</fullName>
    </submittedName>
</protein>
<dbReference type="Gene3D" id="1.20.120.20">
    <property type="entry name" value="Apolipoprotein"/>
    <property type="match status" value="1"/>
</dbReference>
<evidence type="ECO:0000313" key="2">
    <source>
        <dbReference type="EMBL" id="CEA14593.1"/>
    </source>
</evidence>
<dbReference type="Proteomes" id="UP000032417">
    <property type="component" value="Chromosome 1"/>
</dbReference>
<gene>
    <name evidence="2" type="ORF">ING2E5B_0009</name>
</gene>
<dbReference type="AlphaFoldDB" id="A0A098BX91"/>
<dbReference type="HOGENOM" id="CLU_2247566_0_0_10"/>
<reference evidence="2 3" key="1">
    <citation type="submission" date="2014-08" db="EMBL/GenBank/DDBJ databases">
        <authorList>
            <person name="Wibberg D."/>
        </authorList>
    </citation>
    <scope>NUCLEOTIDE SEQUENCE [LARGE SCALE GENOMIC DNA]</scope>
    <source>
        <strain evidence="3">ING2-E5B</strain>
    </source>
</reference>
<evidence type="ECO:0000313" key="3">
    <source>
        <dbReference type="Proteomes" id="UP000032417"/>
    </source>
</evidence>